<proteinExistence type="predicted"/>
<name>A0ABM9C7J3_9BACL</name>
<protein>
    <submittedName>
        <fullName evidence="2">Uncharacterized protein</fullName>
    </submittedName>
</protein>
<evidence type="ECO:0000256" key="1">
    <source>
        <dbReference type="SAM" id="MobiDB-lite"/>
    </source>
</evidence>
<gene>
    <name evidence="2" type="ORF">PAECIP111893_02297</name>
</gene>
<dbReference type="Proteomes" id="UP000838686">
    <property type="component" value="Unassembled WGS sequence"/>
</dbReference>
<evidence type="ECO:0000313" key="3">
    <source>
        <dbReference type="Proteomes" id="UP000838686"/>
    </source>
</evidence>
<dbReference type="EMBL" id="CAKMMF010000011">
    <property type="protein sequence ID" value="CAH1205150.1"/>
    <property type="molecule type" value="Genomic_DNA"/>
</dbReference>
<evidence type="ECO:0000313" key="2">
    <source>
        <dbReference type="EMBL" id="CAH1205150.1"/>
    </source>
</evidence>
<reference evidence="2" key="1">
    <citation type="submission" date="2022-01" db="EMBL/GenBank/DDBJ databases">
        <authorList>
            <person name="Criscuolo A."/>
        </authorList>
    </citation>
    <scope>NUCLEOTIDE SEQUENCE</scope>
    <source>
        <strain evidence="2">CIP111893</strain>
    </source>
</reference>
<dbReference type="RefSeq" id="WP_236342026.1">
    <property type="nucleotide sequence ID" value="NZ_CAKMMF010000011.1"/>
</dbReference>
<keyword evidence="3" id="KW-1185">Reference proteome</keyword>
<feature type="region of interest" description="Disordered" evidence="1">
    <location>
        <begin position="28"/>
        <end position="48"/>
    </location>
</feature>
<accession>A0ABM9C7J3</accession>
<organism evidence="2 3">
    <name type="scientific">Paenibacillus plantiphilus</name>
    <dbReference type="NCBI Taxonomy" id="2905650"/>
    <lineage>
        <taxon>Bacteria</taxon>
        <taxon>Bacillati</taxon>
        <taxon>Bacillota</taxon>
        <taxon>Bacilli</taxon>
        <taxon>Bacillales</taxon>
        <taxon>Paenibacillaceae</taxon>
        <taxon>Paenibacillus</taxon>
    </lineage>
</organism>
<comment type="caution">
    <text evidence="2">The sequence shown here is derived from an EMBL/GenBank/DDBJ whole genome shotgun (WGS) entry which is preliminary data.</text>
</comment>
<feature type="compositionally biased region" description="Polar residues" evidence="1">
    <location>
        <begin position="34"/>
        <end position="48"/>
    </location>
</feature>
<sequence length="48" mass="5306">MRAILMSVLFIIVVVVIYSHVTEGDEGTKAQIERSGSQMSQSIQRISP</sequence>